<dbReference type="InterPro" id="IPR039361">
    <property type="entry name" value="Cyclin"/>
</dbReference>
<evidence type="ECO:0000259" key="6">
    <source>
        <dbReference type="SMART" id="SM00385"/>
    </source>
</evidence>
<dbReference type="Gene3D" id="1.10.472.10">
    <property type="entry name" value="Cyclin-like"/>
    <property type="match status" value="2"/>
</dbReference>
<dbReference type="EMBL" id="JARAKH010000014">
    <property type="protein sequence ID" value="KAK8397412.1"/>
    <property type="molecule type" value="Genomic_DNA"/>
</dbReference>
<feature type="region of interest" description="Disordered" evidence="5">
    <location>
        <begin position="384"/>
        <end position="430"/>
    </location>
</feature>
<evidence type="ECO:0000256" key="3">
    <source>
        <dbReference type="ARBA" id="ARBA00023306"/>
    </source>
</evidence>
<feature type="domain" description="Cyclin C-terminal" evidence="7">
    <location>
        <begin position="279"/>
        <end position="407"/>
    </location>
</feature>
<evidence type="ECO:0000256" key="4">
    <source>
        <dbReference type="RuleBase" id="RU000383"/>
    </source>
</evidence>
<dbReference type="InterPro" id="IPR006671">
    <property type="entry name" value="Cyclin_N"/>
</dbReference>
<comment type="similarity">
    <text evidence="4">Belongs to the cyclin family.</text>
</comment>
<keyword evidence="3" id="KW-0131">Cell cycle</keyword>
<feature type="region of interest" description="Disordered" evidence="5">
    <location>
        <begin position="90"/>
        <end position="122"/>
    </location>
</feature>
<keyword evidence="2 4" id="KW-0195">Cyclin</keyword>
<evidence type="ECO:0000256" key="2">
    <source>
        <dbReference type="ARBA" id="ARBA00023127"/>
    </source>
</evidence>
<evidence type="ECO:0000313" key="8">
    <source>
        <dbReference type="EMBL" id="KAK8397412.1"/>
    </source>
</evidence>
<feature type="region of interest" description="Disordered" evidence="5">
    <location>
        <begin position="58"/>
        <end position="78"/>
    </location>
</feature>
<feature type="domain" description="Cyclin-like" evidence="6">
    <location>
        <begin position="186"/>
        <end position="270"/>
    </location>
</feature>
<evidence type="ECO:0000256" key="5">
    <source>
        <dbReference type="SAM" id="MobiDB-lite"/>
    </source>
</evidence>
<keyword evidence="1" id="KW-0132">Cell division</keyword>
<dbReference type="SMART" id="SM00385">
    <property type="entry name" value="CYCLIN"/>
    <property type="match status" value="1"/>
</dbReference>
<reference evidence="8 9" key="1">
    <citation type="submission" date="2023-03" db="EMBL/GenBank/DDBJ databases">
        <title>High-quality genome of Scylla paramamosain provides insights in environmental adaptation.</title>
        <authorList>
            <person name="Zhang L."/>
        </authorList>
    </citation>
    <scope>NUCLEOTIDE SEQUENCE [LARGE SCALE GENOMIC DNA]</scope>
    <source>
        <strain evidence="8">LZ_2023a</strain>
        <tissue evidence="8">Muscle</tissue>
    </source>
</reference>
<feature type="compositionally biased region" description="Basic and acidic residues" evidence="5">
    <location>
        <begin position="58"/>
        <end position="74"/>
    </location>
</feature>
<keyword evidence="9" id="KW-1185">Reference proteome</keyword>
<evidence type="ECO:0000259" key="7">
    <source>
        <dbReference type="SMART" id="SM01332"/>
    </source>
</evidence>
<protein>
    <recommendedName>
        <fullName evidence="10">Cyclin N-terminal domain-containing protein</fullName>
    </recommendedName>
</protein>
<name>A0AAW0UGV4_SCYPA</name>
<dbReference type="InterPro" id="IPR013763">
    <property type="entry name" value="Cyclin-like_dom"/>
</dbReference>
<dbReference type="Proteomes" id="UP001487740">
    <property type="component" value="Unassembled WGS sequence"/>
</dbReference>
<feature type="compositionally biased region" description="Gly residues" evidence="5">
    <location>
        <begin position="417"/>
        <end position="430"/>
    </location>
</feature>
<evidence type="ECO:0000313" key="9">
    <source>
        <dbReference type="Proteomes" id="UP001487740"/>
    </source>
</evidence>
<dbReference type="AlphaFoldDB" id="A0AAW0UGV4"/>
<dbReference type="GO" id="GO:0051301">
    <property type="term" value="P:cell division"/>
    <property type="evidence" value="ECO:0007669"/>
    <property type="project" value="UniProtKB-KW"/>
</dbReference>
<gene>
    <name evidence="8" type="ORF">O3P69_004859</name>
</gene>
<comment type="caution">
    <text evidence="8">The sequence shown here is derived from an EMBL/GenBank/DDBJ whole genome shotgun (WGS) entry which is preliminary data.</text>
</comment>
<dbReference type="FunFam" id="1.10.472.10:FF:000001">
    <property type="entry name" value="G2/mitotic-specific cyclin"/>
    <property type="match status" value="1"/>
</dbReference>
<organism evidence="8 9">
    <name type="scientific">Scylla paramamosain</name>
    <name type="common">Mud crab</name>
    <dbReference type="NCBI Taxonomy" id="85552"/>
    <lineage>
        <taxon>Eukaryota</taxon>
        <taxon>Metazoa</taxon>
        <taxon>Ecdysozoa</taxon>
        <taxon>Arthropoda</taxon>
        <taxon>Crustacea</taxon>
        <taxon>Multicrustacea</taxon>
        <taxon>Malacostraca</taxon>
        <taxon>Eumalacostraca</taxon>
        <taxon>Eucarida</taxon>
        <taxon>Decapoda</taxon>
        <taxon>Pleocyemata</taxon>
        <taxon>Brachyura</taxon>
        <taxon>Eubrachyura</taxon>
        <taxon>Portunoidea</taxon>
        <taxon>Portunidae</taxon>
        <taxon>Portuninae</taxon>
        <taxon>Scylla</taxon>
    </lineage>
</organism>
<dbReference type="PANTHER" id="PTHR10177">
    <property type="entry name" value="CYCLINS"/>
    <property type="match status" value="1"/>
</dbReference>
<dbReference type="SMART" id="SM01332">
    <property type="entry name" value="Cyclin_C"/>
    <property type="match status" value="1"/>
</dbReference>
<dbReference type="InterPro" id="IPR004367">
    <property type="entry name" value="Cyclin_C-dom"/>
</dbReference>
<dbReference type="Pfam" id="PF02984">
    <property type="entry name" value="Cyclin_C"/>
    <property type="match status" value="1"/>
</dbReference>
<sequence>MAAKSDLWRESGQSVAFSREAKRVLTANNPHWKNYLAPRLEYLIIECGFVDRRRAARRETGDAQHGETHTHTDTQGHAGAMEQRMDLERPVEDPVEASGGDPMEFEYDKNTRRSSLGGDSVLDQDFSDEVEVDGVASLTPLESVLGLQYGDDIFANRRAAEAHYHVDNCMANQPQVTQHMRCTLIHWLVKVNQQLHFGSETLFLAVSLCDRFLATTSLAQDCLQLLGLCSLLVAAKMEESVLPRVSELASICVTNYKHHHFTRMEVLLLSKLEFALYCPTSWYFLNHLALKATQQGAMDRRVLGVARYVAETCLGSYAVTQHKASVQAAAALTSALTLLPCPDLSATLHALLTDLYTPDERKDIRFCSYLMTQYMRPFLESLGLDNAHEHPPDPPSDPSHASRSPTPAGAPQDLRACGGGGGGDGGGGVM</sequence>
<evidence type="ECO:0008006" key="10">
    <source>
        <dbReference type="Google" id="ProtNLM"/>
    </source>
</evidence>
<evidence type="ECO:0000256" key="1">
    <source>
        <dbReference type="ARBA" id="ARBA00022618"/>
    </source>
</evidence>
<dbReference type="SUPFAM" id="SSF47954">
    <property type="entry name" value="Cyclin-like"/>
    <property type="match status" value="2"/>
</dbReference>
<dbReference type="Pfam" id="PF00134">
    <property type="entry name" value="Cyclin_N"/>
    <property type="match status" value="1"/>
</dbReference>
<dbReference type="InterPro" id="IPR036915">
    <property type="entry name" value="Cyclin-like_sf"/>
</dbReference>
<accession>A0AAW0UGV4</accession>
<proteinExistence type="inferred from homology"/>